<dbReference type="PANTHER" id="PTHR42796">
    <property type="entry name" value="FUMARYLACETOACETATE HYDROLASE DOMAIN-CONTAINING PROTEIN 2A-RELATED"/>
    <property type="match status" value="1"/>
</dbReference>
<dbReference type="EMBL" id="WTPX01000005">
    <property type="protein sequence ID" value="NNJ24243.1"/>
    <property type="molecule type" value="Genomic_DNA"/>
</dbReference>
<dbReference type="Pfam" id="PF01557">
    <property type="entry name" value="FAA_hydrolase"/>
    <property type="match status" value="1"/>
</dbReference>
<proteinExistence type="inferred from homology"/>
<keyword evidence="5" id="KW-1185">Reference proteome</keyword>
<evidence type="ECO:0000259" key="3">
    <source>
        <dbReference type="Pfam" id="PF01557"/>
    </source>
</evidence>
<dbReference type="InterPro" id="IPR036663">
    <property type="entry name" value="Fumarylacetoacetase_C_sf"/>
</dbReference>
<dbReference type="SUPFAM" id="SSF56529">
    <property type="entry name" value="FAH"/>
    <property type="match status" value="1"/>
</dbReference>
<evidence type="ECO:0000256" key="2">
    <source>
        <dbReference type="ARBA" id="ARBA00022723"/>
    </source>
</evidence>
<evidence type="ECO:0000256" key="1">
    <source>
        <dbReference type="ARBA" id="ARBA00010211"/>
    </source>
</evidence>
<dbReference type="InterPro" id="IPR051121">
    <property type="entry name" value="FAH"/>
</dbReference>
<dbReference type="Proteomes" id="UP000609651">
    <property type="component" value="Unassembled WGS sequence"/>
</dbReference>
<comment type="similarity">
    <text evidence="1">Belongs to the FAH family.</text>
</comment>
<name>A0ABX1V8T8_9PLAN</name>
<dbReference type="RefSeq" id="WP_171182976.1">
    <property type="nucleotide sequence ID" value="NZ_WTPX01000005.1"/>
</dbReference>
<sequence length="284" mass="30331">MLLARFSTADDPTPRIGRIDGDSVQELDAAGDGLTLSALLHAENPAAFVQSLGAGPVHSLGAVRPLSPLDVQEVWAAGVTYKRSQVARMEESEAAADHYDRVYSADRPELFFKSTAARVVAHGGPIRVRADSDWTVPEPELTLMISPAGKIVGYTVGNDVSSRDIEGENPLYLPQAKTYDGSCALGPYVLLAEEPLKPAETTIELLIERGGAEAFRDSTDLSQMKRSLEELVGWLTREYSIPDGAALMTGTGLVPPGQFTLENGDAVSITIAGIGTLRNPVERS</sequence>
<evidence type="ECO:0000313" key="4">
    <source>
        <dbReference type="EMBL" id="NNJ24243.1"/>
    </source>
</evidence>
<protein>
    <recommendedName>
        <fullName evidence="3">Fumarylacetoacetase-like C-terminal domain-containing protein</fullName>
    </recommendedName>
</protein>
<comment type="caution">
    <text evidence="4">The sequence shown here is derived from an EMBL/GenBank/DDBJ whole genome shotgun (WGS) entry which is preliminary data.</text>
</comment>
<accession>A0ABX1V8T8</accession>
<dbReference type="InterPro" id="IPR011234">
    <property type="entry name" value="Fumarylacetoacetase-like_C"/>
</dbReference>
<evidence type="ECO:0000313" key="5">
    <source>
        <dbReference type="Proteomes" id="UP000609651"/>
    </source>
</evidence>
<feature type="domain" description="Fumarylacetoacetase-like C-terminal" evidence="3">
    <location>
        <begin position="94"/>
        <end position="281"/>
    </location>
</feature>
<dbReference type="PANTHER" id="PTHR42796:SF7">
    <property type="entry name" value="2-DEHYDRO-3-DEOXY-D-ARABINONATE DEHYDRATASE"/>
    <property type="match status" value="1"/>
</dbReference>
<keyword evidence="2" id="KW-0479">Metal-binding</keyword>
<reference evidence="4 5" key="1">
    <citation type="journal article" date="2020" name="Syst. Appl. Microbiol.">
        <title>Alienimonas chondri sp. nov., a novel planctomycete isolated from the biofilm of the red alga Chondrus crispus.</title>
        <authorList>
            <person name="Vitorino I."/>
            <person name="Albuquerque L."/>
            <person name="Wiegand S."/>
            <person name="Kallscheuer N."/>
            <person name="da Costa M.S."/>
            <person name="Lobo-da-Cunha A."/>
            <person name="Jogler C."/>
            <person name="Lage O.M."/>
        </authorList>
    </citation>
    <scope>NUCLEOTIDE SEQUENCE [LARGE SCALE GENOMIC DNA]</scope>
    <source>
        <strain evidence="4 5">LzC2</strain>
    </source>
</reference>
<gene>
    <name evidence="4" type="ORF">LzC2_02950</name>
</gene>
<organism evidence="4 5">
    <name type="scientific">Alienimonas chondri</name>
    <dbReference type="NCBI Taxonomy" id="2681879"/>
    <lineage>
        <taxon>Bacteria</taxon>
        <taxon>Pseudomonadati</taxon>
        <taxon>Planctomycetota</taxon>
        <taxon>Planctomycetia</taxon>
        <taxon>Planctomycetales</taxon>
        <taxon>Planctomycetaceae</taxon>
        <taxon>Alienimonas</taxon>
    </lineage>
</organism>
<dbReference type="Gene3D" id="3.90.850.10">
    <property type="entry name" value="Fumarylacetoacetase-like, C-terminal domain"/>
    <property type="match status" value="1"/>
</dbReference>